<evidence type="ECO:0000256" key="4">
    <source>
        <dbReference type="ARBA" id="ARBA00023110"/>
    </source>
</evidence>
<dbReference type="InterPro" id="IPR036944">
    <property type="entry name" value="PPIase_FKBP_N_sf"/>
</dbReference>
<dbReference type="InParanoid" id="A0A1M7H014"/>
<dbReference type="AlphaFoldDB" id="A0A1M7H014"/>
<protein>
    <recommendedName>
        <fullName evidence="7">Peptidyl-prolyl cis-trans isomerase</fullName>
        <ecNumber evidence="7">5.2.1.8</ecNumber>
    </recommendedName>
</protein>
<feature type="domain" description="PPIase FKBP-type" evidence="9">
    <location>
        <begin position="140"/>
        <end position="225"/>
    </location>
</feature>
<gene>
    <name evidence="10" type="ORF">SAMN05878437_1815</name>
</gene>
<dbReference type="GO" id="GO:0006457">
    <property type="term" value="P:protein folding"/>
    <property type="evidence" value="ECO:0007669"/>
    <property type="project" value="InterPro"/>
</dbReference>
<dbReference type="Gene3D" id="1.10.287.460">
    <property type="entry name" value="Peptidyl-prolyl cis-trans isomerase, FKBP-type, N-terminal domain"/>
    <property type="match status" value="1"/>
</dbReference>
<keyword evidence="3 8" id="KW-0732">Signal</keyword>
<dbReference type="PROSITE" id="PS50059">
    <property type="entry name" value="FKBP_PPIASE"/>
    <property type="match status" value="1"/>
</dbReference>
<dbReference type="PANTHER" id="PTHR43811">
    <property type="entry name" value="FKBP-TYPE PEPTIDYL-PROLYL CIS-TRANS ISOMERASE FKPA"/>
    <property type="match status" value="1"/>
</dbReference>
<dbReference type="GO" id="GO:0016020">
    <property type="term" value="C:membrane"/>
    <property type="evidence" value="ECO:0007669"/>
    <property type="project" value="InterPro"/>
</dbReference>
<dbReference type="InterPro" id="IPR001179">
    <property type="entry name" value="PPIase_FKBP_dom"/>
</dbReference>
<dbReference type="InterPro" id="IPR046357">
    <property type="entry name" value="PPIase_dom_sf"/>
</dbReference>
<dbReference type="GO" id="GO:0003755">
    <property type="term" value="F:peptidyl-prolyl cis-trans isomerase activity"/>
    <property type="evidence" value="ECO:0007669"/>
    <property type="project" value="UniProtKB-UniRule"/>
</dbReference>
<dbReference type="Pfam" id="PF01346">
    <property type="entry name" value="FKBP_N"/>
    <property type="match status" value="1"/>
</dbReference>
<evidence type="ECO:0000256" key="1">
    <source>
        <dbReference type="ARBA" id="ARBA00000971"/>
    </source>
</evidence>
<name>A0A1M7H014_9GAMM</name>
<comment type="similarity">
    <text evidence="2 7">Belongs to the FKBP-type PPIase family.</text>
</comment>
<evidence type="ECO:0000313" key="11">
    <source>
        <dbReference type="Proteomes" id="UP000190911"/>
    </source>
</evidence>
<reference evidence="10 11" key="1">
    <citation type="submission" date="2016-11" db="EMBL/GenBank/DDBJ databases">
        <authorList>
            <person name="Jaros S."/>
            <person name="Januszkiewicz K."/>
            <person name="Wedrychowicz H."/>
        </authorList>
    </citation>
    <scope>NUCLEOTIDE SEQUENCE [LARGE SCALE GENOMIC DNA]</scope>
    <source>
        <strain evidence="10 11">ACAM 12</strain>
    </source>
</reference>
<dbReference type="PANTHER" id="PTHR43811:SF19">
    <property type="entry name" value="39 KDA FK506-BINDING NUCLEAR PROTEIN"/>
    <property type="match status" value="1"/>
</dbReference>
<dbReference type="EMBL" id="LT670847">
    <property type="protein sequence ID" value="SHM21693.1"/>
    <property type="molecule type" value="Genomic_DNA"/>
</dbReference>
<dbReference type="InterPro" id="IPR000774">
    <property type="entry name" value="PPIase_FKBP_N"/>
</dbReference>
<evidence type="ECO:0000256" key="5">
    <source>
        <dbReference type="ARBA" id="ARBA00023235"/>
    </source>
</evidence>
<dbReference type="FunFam" id="3.10.50.40:FF:000045">
    <property type="entry name" value="Peptidyl-prolyl cis-trans isomerase"/>
    <property type="match status" value="1"/>
</dbReference>
<evidence type="ECO:0000259" key="9">
    <source>
        <dbReference type="PROSITE" id="PS50059"/>
    </source>
</evidence>
<dbReference type="Gene3D" id="3.10.50.40">
    <property type="match status" value="1"/>
</dbReference>
<dbReference type="SUPFAM" id="SSF54534">
    <property type="entry name" value="FKBP-like"/>
    <property type="match status" value="1"/>
</dbReference>
<keyword evidence="5 6" id="KW-0413">Isomerase</keyword>
<keyword evidence="4 6" id="KW-0697">Rotamase</keyword>
<dbReference type="OrthoDB" id="9814548at2"/>
<proteinExistence type="inferred from homology"/>
<evidence type="ECO:0000256" key="6">
    <source>
        <dbReference type="PROSITE-ProRule" id="PRU00277"/>
    </source>
</evidence>
<dbReference type="RefSeq" id="WP_079553043.1">
    <property type="nucleotide sequence ID" value="NZ_LT670847.1"/>
</dbReference>
<dbReference type="InterPro" id="IPR008104">
    <property type="entry name" value="INFPOTNTIATR"/>
</dbReference>
<dbReference type="FunCoup" id="A0A1M7H014">
    <property type="interactions" value="242"/>
</dbReference>
<evidence type="ECO:0000256" key="7">
    <source>
        <dbReference type="RuleBase" id="RU003915"/>
    </source>
</evidence>
<feature type="chain" id="PRO_5012409996" description="Peptidyl-prolyl cis-trans isomerase" evidence="8">
    <location>
        <begin position="22"/>
        <end position="244"/>
    </location>
</feature>
<dbReference type="EC" id="5.2.1.8" evidence="7"/>
<comment type="catalytic activity">
    <reaction evidence="1 6 7">
        <text>[protein]-peptidylproline (omega=180) = [protein]-peptidylproline (omega=0)</text>
        <dbReference type="Rhea" id="RHEA:16237"/>
        <dbReference type="Rhea" id="RHEA-COMP:10747"/>
        <dbReference type="Rhea" id="RHEA-COMP:10748"/>
        <dbReference type="ChEBI" id="CHEBI:83833"/>
        <dbReference type="ChEBI" id="CHEBI:83834"/>
        <dbReference type="EC" id="5.2.1.8"/>
    </reaction>
</comment>
<dbReference type="Proteomes" id="UP000190911">
    <property type="component" value="Chromosome I"/>
</dbReference>
<evidence type="ECO:0000256" key="3">
    <source>
        <dbReference type="ARBA" id="ARBA00022729"/>
    </source>
</evidence>
<feature type="signal peptide" evidence="8">
    <location>
        <begin position="1"/>
        <end position="21"/>
    </location>
</feature>
<evidence type="ECO:0000256" key="2">
    <source>
        <dbReference type="ARBA" id="ARBA00006577"/>
    </source>
</evidence>
<keyword evidence="11" id="KW-1185">Reference proteome</keyword>
<sequence>MKTLLTTVSLAALVAAPLALAAPESEEERLAYSLGVTLGESMHADVEDLDIDTFTQGMRDVFDDNELALNEDEMADALATFQQNAMEARQQEASQVATENQKQGKAFLEENAERDAVTVTDSGLQYEALESGDGQTPGAEDTVKVDYEGTLLDGTVFDSSIERGEPVSFKVNQVIEGWQEALQLMSVGDTWKLYIPAELAYGERGQGPIGPNEVLTFRVELLDVESAEQAESAADTKKDAEDDE</sequence>
<accession>A0A1M7H014</accession>
<evidence type="ECO:0000256" key="8">
    <source>
        <dbReference type="SAM" id="SignalP"/>
    </source>
</evidence>
<dbReference type="PRINTS" id="PR01730">
    <property type="entry name" value="INFPOTNTIATR"/>
</dbReference>
<evidence type="ECO:0000313" key="10">
    <source>
        <dbReference type="EMBL" id="SHM21693.1"/>
    </source>
</evidence>
<dbReference type="Pfam" id="PF00254">
    <property type="entry name" value="FKBP_C"/>
    <property type="match status" value="1"/>
</dbReference>
<dbReference type="STRING" id="29571.SAMN05878437_1815"/>
<organism evidence="10 11">
    <name type="scientific">Vreelandella subglaciescola</name>
    <dbReference type="NCBI Taxonomy" id="29571"/>
    <lineage>
        <taxon>Bacteria</taxon>
        <taxon>Pseudomonadati</taxon>
        <taxon>Pseudomonadota</taxon>
        <taxon>Gammaproteobacteria</taxon>
        <taxon>Oceanospirillales</taxon>
        <taxon>Halomonadaceae</taxon>
        <taxon>Vreelandella</taxon>
    </lineage>
</organism>